<dbReference type="SUPFAM" id="SSF53383">
    <property type="entry name" value="PLP-dependent transferases"/>
    <property type="match status" value="1"/>
</dbReference>
<dbReference type="InterPro" id="IPR050478">
    <property type="entry name" value="Ethylene_sulfur-biosynth"/>
</dbReference>
<dbReference type="InterPro" id="IPR015424">
    <property type="entry name" value="PyrdxlP-dep_Trfase"/>
</dbReference>
<dbReference type="Proteomes" id="UP000578531">
    <property type="component" value="Unassembled WGS sequence"/>
</dbReference>
<protein>
    <recommendedName>
        <fullName evidence="2">Aminotransferase class I/classII large domain-containing protein</fullName>
    </recommendedName>
</protein>
<sequence>MEPEVPNAEALTSDLSKPSVVRLSNRGVANMVPDAIKAIMKAGSSNPYHPQHNPDGIVSLGVAENRLLHAEIAQHVNSHMHVSQRMLTYGDGSVGSDVLRQAIADFINDRFQPVEQLGYGSVTVLNGVSAVLDSLAWCICDEGDSILIGRPFYVGFVSDFMNRAKVDLVAVTFGEVDPMSLAAVAHYERAMKEAITRGKKLKALVLCSPHNPLGRCYTPEVLEAYLRLCSKYGIHMISDEVYAMSVFPNGDIPNPVPFRSVLSLEYRKLIDPSLLHVLYGMSKDFCANGLRIGAFISTTNPELHAAMRAISKFAWSSSLADLAWSSILSDGTFLREYLIKITARLTEAYNLCTSILRGMNVPYLPANSGPFLWINLSGFLEHKTIESERDLAWQMIKAGVWLATGEAYRSEEPGWFRLTFAVSETEIRMGLERLALALEQANAATA</sequence>
<reference evidence="3 4" key="1">
    <citation type="journal article" date="2020" name="Genomics">
        <title>Complete, high-quality genomes from long-read metagenomic sequencing of two wolf lichen thalli reveals enigmatic genome architecture.</title>
        <authorList>
            <person name="McKenzie S.K."/>
            <person name="Walston R.F."/>
            <person name="Allen J.L."/>
        </authorList>
    </citation>
    <scope>NUCLEOTIDE SEQUENCE [LARGE SCALE GENOMIC DNA]</scope>
    <source>
        <strain evidence="3">WasteWater2</strain>
    </source>
</reference>
<dbReference type="PANTHER" id="PTHR43795">
    <property type="entry name" value="BIFUNCTIONAL ASPARTATE AMINOTRANSFERASE AND GLUTAMATE/ASPARTATE-PREPHENATE AMINOTRANSFERASE-RELATED"/>
    <property type="match status" value="1"/>
</dbReference>
<comment type="caution">
    <text evidence="3">The sequence shown here is derived from an EMBL/GenBank/DDBJ whole genome shotgun (WGS) entry which is preliminary data.</text>
</comment>
<accession>A0A8H6G6P4</accession>
<keyword evidence="1" id="KW-0663">Pyridoxal phosphate</keyword>
<dbReference type="EMBL" id="JACCJC010000001">
    <property type="protein sequence ID" value="KAF6241389.1"/>
    <property type="molecule type" value="Genomic_DNA"/>
</dbReference>
<dbReference type="InterPro" id="IPR015422">
    <property type="entry name" value="PyrdxlP-dep_Trfase_small"/>
</dbReference>
<name>A0A8H6G6P4_9LECA</name>
<dbReference type="Gene3D" id="3.90.1150.10">
    <property type="entry name" value="Aspartate Aminotransferase, domain 1"/>
    <property type="match status" value="1"/>
</dbReference>
<dbReference type="GO" id="GO:0030170">
    <property type="term" value="F:pyridoxal phosphate binding"/>
    <property type="evidence" value="ECO:0007669"/>
    <property type="project" value="InterPro"/>
</dbReference>
<dbReference type="Gene3D" id="3.40.640.10">
    <property type="entry name" value="Type I PLP-dependent aspartate aminotransferase-like (Major domain)"/>
    <property type="match status" value="1"/>
</dbReference>
<dbReference type="PRINTS" id="PR00753">
    <property type="entry name" value="ACCSYNTHASE"/>
</dbReference>
<evidence type="ECO:0000313" key="3">
    <source>
        <dbReference type="EMBL" id="KAF6241389.1"/>
    </source>
</evidence>
<evidence type="ECO:0000256" key="1">
    <source>
        <dbReference type="ARBA" id="ARBA00022898"/>
    </source>
</evidence>
<dbReference type="RefSeq" id="XP_037170629.1">
    <property type="nucleotide sequence ID" value="XM_037302050.1"/>
</dbReference>
<dbReference type="CDD" id="cd00609">
    <property type="entry name" value="AAT_like"/>
    <property type="match status" value="1"/>
</dbReference>
<dbReference type="OrthoDB" id="7042322at2759"/>
<dbReference type="GO" id="GO:0008483">
    <property type="term" value="F:transaminase activity"/>
    <property type="evidence" value="ECO:0007669"/>
    <property type="project" value="TreeGrafter"/>
</dbReference>
<dbReference type="InterPro" id="IPR004839">
    <property type="entry name" value="Aminotransferase_I/II_large"/>
</dbReference>
<dbReference type="InterPro" id="IPR015421">
    <property type="entry name" value="PyrdxlP-dep_Trfase_major"/>
</dbReference>
<feature type="domain" description="Aminotransferase class I/classII large" evidence="2">
    <location>
        <begin position="58"/>
        <end position="434"/>
    </location>
</feature>
<dbReference type="GeneID" id="59281779"/>
<keyword evidence="4" id="KW-1185">Reference proteome</keyword>
<gene>
    <name evidence="3" type="ORF">HO173_000099</name>
</gene>
<dbReference type="PANTHER" id="PTHR43795:SF39">
    <property type="entry name" value="AMINOTRANSFERASE CLASS I_CLASSII DOMAIN-CONTAINING PROTEIN"/>
    <property type="match status" value="1"/>
</dbReference>
<evidence type="ECO:0000259" key="2">
    <source>
        <dbReference type="Pfam" id="PF00155"/>
    </source>
</evidence>
<dbReference type="GO" id="GO:0006520">
    <property type="term" value="P:amino acid metabolic process"/>
    <property type="evidence" value="ECO:0007669"/>
    <property type="project" value="TreeGrafter"/>
</dbReference>
<proteinExistence type="predicted"/>
<dbReference type="AlphaFoldDB" id="A0A8H6G6P4"/>
<organism evidence="3 4">
    <name type="scientific">Letharia columbiana</name>
    <dbReference type="NCBI Taxonomy" id="112416"/>
    <lineage>
        <taxon>Eukaryota</taxon>
        <taxon>Fungi</taxon>
        <taxon>Dikarya</taxon>
        <taxon>Ascomycota</taxon>
        <taxon>Pezizomycotina</taxon>
        <taxon>Lecanoromycetes</taxon>
        <taxon>OSLEUM clade</taxon>
        <taxon>Lecanoromycetidae</taxon>
        <taxon>Lecanorales</taxon>
        <taxon>Lecanorineae</taxon>
        <taxon>Parmeliaceae</taxon>
        <taxon>Letharia</taxon>
    </lineage>
</organism>
<evidence type="ECO:0000313" key="4">
    <source>
        <dbReference type="Proteomes" id="UP000578531"/>
    </source>
</evidence>
<dbReference type="Pfam" id="PF00155">
    <property type="entry name" value="Aminotran_1_2"/>
    <property type="match status" value="1"/>
</dbReference>